<evidence type="ECO:0000313" key="2">
    <source>
        <dbReference type="EMBL" id="VDR27951.1"/>
    </source>
</evidence>
<keyword evidence="1" id="KW-1133">Transmembrane helix</keyword>
<name>A0A3P8KMF1_RAOTE</name>
<gene>
    <name evidence="2" type="ORF">NCTC13098_04326</name>
</gene>
<organism evidence="2 3">
    <name type="scientific">Raoultella terrigena</name>
    <name type="common">Klebsiella terrigena</name>
    <dbReference type="NCBI Taxonomy" id="577"/>
    <lineage>
        <taxon>Bacteria</taxon>
        <taxon>Pseudomonadati</taxon>
        <taxon>Pseudomonadota</taxon>
        <taxon>Gammaproteobacteria</taxon>
        <taxon>Enterobacterales</taxon>
        <taxon>Enterobacteriaceae</taxon>
        <taxon>Klebsiella/Raoultella group</taxon>
        <taxon>Raoultella</taxon>
    </lineage>
</organism>
<sequence length="36" mass="3645">MMPTATGIFPLIAVALTAVVMAIFGALAGRAREING</sequence>
<keyword evidence="1" id="KW-0472">Membrane</keyword>
<reference evidence="2 3" key="1">
    <citation type="submission" date="2018-12" db="EMBL/GenBank/DDBJ databases">
        <authorList>
            <consortium name="Pathogen Informatics"/>
        </authorList>
    </citation>
    <scope>NUCLEOTIDE SEQUENCE [LARGE SCALE GENOMIC DNA]</scope>
    <source>
        <strain evidence="2 3">NCTC13098</strain>
    </source>
</reference>
<dbReference type="Proteomes" id="UP000274346">
    <property type="component" value="Chromosome"/>
</dbReference>
<protein>
    <submittedName>
        <fullName evidence="2">Uncharacterized protein</fullName>
    </submittedName>
</protein>
<accession>A0A3P8KMF1</accession>
<proteinExistence type="predicted"/>
<keyword evidence="1" id="KW-0812">Transmembrane</keyword>
<evidence type="ECO:0000313" key="3">
    <source>
        <dbReference type="Proteomes" id="UP000274346"/>
    </source>
</evidence>
<evidence type="ECO:0000256" key="1">
    <source>
        <dbReference type="SAM" id="Phobius"/>
    </source>
</evidence>
<dbReference type="KEGG" id="rtg:NCTC13098_04326"/>
<dbReference type="AlphaFoldDB" id="A0A3P8KMF1"/>
<dbReference type="EMBL" id="LR131271">
    <property type="protein sequence ID" value="VDR27951.1"/>
    <property type="molecule type" value="Genomic_DNA"/>
</dbReference>
<feature type="transmembrane region" description="Helical" evidence="1">
    <location>
        <begin position="6"/>
        <end position="28"/>
    </location>
</feature>